<evidence type="ECO:0000313" key="2">
    <source>
        <dbReference type="Proteomes" id="UP000836387"/>
    </source>
</evidence>
<reference evidence="1" key="1">
    <citation type="submission" date="2020-04" db="EMBL/GenBank/DDBJ databases">
        <authorList>
            <person name="Broberg M."/>
        </authorList>
    </citation>
    <scope>NUCLEOTIDE SEQUENCE</scope>
</reference>
<organism evidence="1 2">
    <name type="scientific">Clonostachys rosea f. rosea IK726</name>
    <dbReference type="NCBI Taxonomy" id="1349383"/>
    <lineage>
        <taxon>Eukaryota</taxon>
        <taxon>Fungi</taxon>
        <taxon>Dikarya</taxon>
        <taxon>Ascomycota</taxon>
        <taxon>Pezizomycotina</taxon>
        <taxon>Sordariomycetes</taxon>
        <taxon>Hypocreomycetidae</taxon>
        <taxon>Hypocreales</taxon>
        <taxon>Bionectriaceae</taxon>
        <taxon>Clonostachys</taxon>
    </lineage>
</organism>
<comment type="caution">
    <text evidence="1">The sequence shown here is derived from an EMBL/GenBank/DDBJ whole genome shotgun (WGS) entry which is preliminary data.</text>
</comment>
<reference evidence="1" key="2">
    <citation type="submission" date="2021-10" db="EMBL/GenBank/DDBJ databases">
        <authorList>
            <person name="Piombo E."/>
        </authorList>
    </citation>
    <scope>NUCLEOTIDE SEQUENCE</scope>
</reference>
<dbReference type="Proteomes" id="UP000836387">
    <property type="component" value="Unassembled WGS sequence"/>
</dbReference>
<keyword evidence="2" id="KW-1185">Reference proteome</keyword>
<accession>A0ACA9UEG6</accession>
<evidence type="ECO:0000313" key="1">
    <source>
        <dbReference type="EMBL" id="CAG9951152.1"/>
    </source>
</evidence>
<sequence>MALPDHLRHRGGFLAFCDDRQGEGLVNLTVISTATHHDPASPIHDFQGELYWEVEKESHRLTKRIHSLITSLIPLRESAAGSVTWTLPTASWISSVAALQIIFNTSTPSLAVLSGSGQQFFWSTSA</sequence>
<dbReference type="EMBL" id="CADEHS020000240">
    <property type="protein sequence ID" value="CAG9951152.1"/>
    <property type="molecule type" value="Genomic_DNA"/>
</dbReference>
<protein>
    <submittedName>
        <fullName evidence="1">Uncharacterized protein</fullName>
    </submittedName>
</protein>
<gene>
    <name evidence="1" type="ORF">CRV2_00020786</name>
</gene>
<proteinExistence type="predicted"/>
<name>A0ACA9UEG6_BIOOC</name>